<gene>
    <name evidence="7" type="ORF">MetfoDRAFT_1560</name>
</gene>
<dbReference type="GO" id="GO:0032259">
    <property type="term" value="P:methylation"/>
    <property type="evidence" value="ECO:0007669"/>
    <property type="project" value="UniProtKB-KW"/>
</dbReference>
<evidence type="ECO:0000256" key="5">
    <source>
        <dbReference type="ARBA" id="ARBA00022691"/>
    </source>
</evidence>
<accession>H1L0I6</accession>
<dbReference type="RefSeq" id="WP_007044986.1">
    <property type="nucleotide sequence ID" value="NZ_AGJL01000045.1"/>
</dbReference>
<protein>
    <submittedName>
        <fullName evidence="7">Precorrin-6y C5,15-methyltransferase (Decarboxylating), CbiE subunit</fullName>
    </submittedName>
</protein>
<dbReference type="STRING" id="647171.MetfoDRAFT_1560"/>
<evidence type="ECO:0000256" key="3">
    <source>
        <dbReference type="ARBA" id="ARBA00022603"/>
    </source>
</evidence>
<dbReference type="PATRIC" id="fig|647171.4.peg.1519"/>
<dbReference type="AlphaFoldDB" id="H1L0I6"/>
<dbReference type="CDD" id="cd11644">
    <property type="entry name" value="Precorrin-6Y-MT"/>
    <property type="match status" value="1"/>
</dbReference>
<dbReference type="InterPro" id="IPR014777">
    <property type="entry name" value="4pyrrole_Mease_sub1"/>
</dbReference>
<dbReference type="Proteomes" id="UP000003706">
    <property type="component" value="Unassembled WGS sequence"/>
</dbReference>
<name>H1L0I6_9EURY</name>
<evidence type="ECO:0000313" key="8">
    <source>
        <dbReference type="Proteomes" id="UP000003706"/>
    </source>
</evidence>
<evidence type="ECO:0000259" key="6">
    <source>
        <dbReference type="Pfam" id="PF00590"/>
    </source>
</evidence>
<evidence type="ECO:0000313" key="7">
    <source>
        <dbReference type="EMBL" id="EHP84818.1"/>
    </source>
</evidence>
<comment type="caution">
    <text evidence="7">The sequence shown here is derived from an EMBL/GenBank/DDBJ whole genome shotgun (WGS) entry which is preliminary data.</text>
</comment>
<dbReference type="Gene3D" id="3.40.1010.10">
    <property type="entry name" value="Cobalt-precorrin-4 Transmethylase, Domain 1"/>
    <property type="match status" value="1"/>
</dbReference>
<dbReference type="InterPro" id="IPR035996">
    <property type="entry name" value="4pyrrol_Methylase_sf"/>
</dbReference>
<dbReference type="InterPro" id="IPR000878">
    <property type="entry name" value="4pyrrol_Mease"/>
</dbReference>
<keyword evidence="5" id="KW-0949">S-adenosyl-L-methionine</keyword>
<dbReference type="Gene3D" id="3.30.950.10">
    <property type="entry name" value="Methyltransferase, Cobalt-precorrin-4 Transmethylase, Domain 2"/>
    <property type="match status" value="1"/>
</dbReference>
<proteinExistence type="predicted"/>
<dbReference type="PANTHER" id="PTHR43182:SF1">
    <property type="entry name" value="COBALT-PRECORRIN-7 C(5)-METHYLTRANSFERASE"/>
    <property type="match status" value="1"/>
</dbReference>
<dbReference type="SUPFAM" id="SSF53790">
    <property type="entry name" value="Tetrapyrrole methylase"/>
    <property type="match status" value="1"/>
</dbReference>
<keyword evidence="2" id="KW-0169">Cobalamin biosynthesis</keyword>
<dbReference type="GO" id="GO:0008276">
    <property type="term" value="F:protein methyltransferase activity"/>
    <property type="evidence" value="ECO:0007669"/>
    <property type="project" value="InterPro"/>
</dbReference>
<reference evidence="7 8" key="1">
    <citation type="submission" date="2011-09" db="EMBL/GenBank/DDBJ databases">
        <title>The draft genome of Methanotorris formicicus Mc-S-70.</title>
        <authorList>
            <consortium name="US DOE Joint Genome Institute (JGI-PGF)"/>
            <person name="Lucas S."/>
            <person name="Han J."/>
            <person name="Lapidus A."/>
            <person name="Cheng J.-F."/>
            <person name="Goodwin L."/>
            <person name="Pitluck S."/>
            <person name="Peters L."/>
            <person name="Land M.L."/>
            <person name="Hauser L."/>
            <person name="Sieprawska-Lupa M."/>
            <person name="Takai K."/>
            <person name="Miyazaki J."/>
            <person name="Whitman W."/>
            <person name="Woyke T.J."/>
        </authorList>
    </citation>
    <scope>NUCLEOTIDE SEQUENCE [LARGE SCALE GENOMIC DNA]</scope>
    <source>
        <strain evidence="7 8">Mc-S-70</strain>
    </source>
</reference>
<keyword evidence="3 7" id="KW-0489">Methyltransferase</keyword>
<dbReference type="Pfam" id="PF00590">
    <property type="entry name" value="TP_methylase"/>
    <property type="match status" value="1"/>
</dbReference>
<keyword evidence="8" id="KW-1185">Reference proteome</keyword>
<comment type="pathway">
    <text evidence="1">Cofactor biosynthesis; adenosylcobalamin biosynthesis.</text>
</comment>
<evidence type="ECO:0000256" key="2">
    <source>
        <dbReference type="ARBA" id="ARBA00022573"/>
    </source>
</evidence>
<sequence>MLYVIGIGPGDKRYLTLMAIEVVKNSDVVVGSRRALDLFDIEEDKKYYLTKNLREELKEIINSTKDKNINVSILSTGDPCFSGLLKTILSLGVKKEDIEVISGISSIQIAAARLKISWEDYEIITLHGREENRRKLLNLIKNNQKVIFLPSNVKEDMEYLINNGVNPGKEMIVCENLTYENERIVRDSLKNLLKMDFSYLCICILEGDK</sequence>
<dbReference type="PANTHER" id="PTHR43182">
    <property type="entry name" value="COBALT-PRECORRIN-6B C(15)-METHYLTRANSFERASE (DECARBOXYLATING)"/>
    <property type="match status" value="1"/>
</dbReference>
<dbReference type="GO" id="GO:0009236">
    <property type="term" value="P:cobalamin biosynthetic process"/>
    <property type="evidence" value="ECO:0007669"/>
    <property type="project" value="UniProtKB-UniPathway"/>
</dbReference>
<evidence type="ECO:0000256" key="1">
    <source>
        <dbReference type="ARBA" id="ARBA00004953"/>
    </source>
</evidence>
<dbReference type="OrthoDB" id="42238at2157"/>
<dbReference type="UniPathway" id="UPA00148"/>
<dbReference type="InterPro" id="IPR012818">
    <property type="entry name" value="CbiE"/>
</dbReference>
<evidence type="ECO:0000256" key="4">
    <source>
        <dbReference type="ARBA" id="ARBA00022679"/>
    </source>
</evidence>
<keyword evidence="4 7" id="KW-0808">Transferase</keyword>
<dbReference type="EMBL" id="AGJL01000045">
    <property type="protein sequence ID" value="EHP84818.1"/>
    <property type="molecule type" value="Genomic_DNA"/>
</dbReference>
<feature type="domain" description="Tetrapyrrole methylase" evidence="6">
    <location>
        <begin position="1"/>
        <end position="192"/>
    </location>
</feature>
<organism evidence="7 8">
    <name type="scientific">Methanotorris formicicus Mc-S-70</name>
    <dbReference type="NCBI Taxonomy" id="647171"/>
    <lineage>
        <taxon>Archaea</taxon>
        <taxon>Methanobacteriati</taxon>
        <taxon>Methanobacteriota</taxon>
        <taxon>Methanomada group</taxon>
        <taxon>Methanococci</taxon>
        <taxon>Methanococcales</taxon>
        <taxon>Methanocaldococcaceae</taxon>
        <taxon>Methanotorris</taxon>
    </lineage>
</organism>
<dbReference type="NCBIfam" id="NF004460">
    <property type="entry name" value="PRK05787.2-3"/>
    <property type="match status" value="1"/>
</dbReference>
<dbReference type="InterPro" id="IPR014776">
    <property type="entry name" value="4pyrrole_Mease_sub2"/>
</dbReference>
<dbReference type="InterPro" id="IPR050714">
    <property type="entry name" value="Cobalamin_biosynth_MTase"/>
</dbReference>
<dbReference type="NCBIfam" id="TIGR02467">
    <property type="entry name" value="CbiE"/>
    <property type="match status" value="1"/>
</dbReference>